<dbReference type="GO" id="GO:0005789">
    <property type="term" value="C:endoplasmic reticulum membrane"/>
    <property type="evidence" value="ECO:0007669"/>
    <property type="project" value="InterPro"/>
</dbReference>
<keyword evidence="6" id="KW-0206">Cytoskeleton</keyword>
<dbReference type="WBParaSite" id="ALUE_0000436801-mRNA-1">
    <property type="protein sequence ID" value="ALUE_0000436801-mRNA-1"/>
    <property type="gene ID" value="ALUE_0000436801"/>
</dbReference>
<keyword evidence="8" id="KW-0732">Signal</keyword>
<evidence type="ECO:0000256" key="7">
    <source>
        <dbReference type="SAM" id="Phobius"/>
    </source>
</evidence>
<dbReference type="Proteomes" id="UP000036681">
    <property type="component" value="Unplaced"/>
</dbReference>
<dbReference type="GO" id="GO:0061817">
    <property type="term" value="P:endoplasmic reticulum-plasma membrane tethering"/>
    <property type="evidence" value="ECO:0007669"/>
    <property type="project" value="TreeGrafter"/>
</dbReference>
<evidence type="ECO:0000313" key="11">
    <source>
        <dbReference type="WBParaSite" id="ALUE_0000436801-mRNA-1"/>
    </source>
</evidence>
<evidence type="ECO:0000259" key="9">
    <source>
        <dbReference type="PROSITE" id="PS50202"/>
    </source>
</evidence>
<sequence length="238" mass="26701">MSGDYRMTVASSVYFHIGLLLMVSPFTDVVTCQLNLRNPTDRQVCFKVKTTAPKQYCVRPNWGVINPGATTLVWIMLQPFDSTSIEMEPAKHKFMVQSAFTPPGDVPLVCSVRKVCCLKNFPDLRACAIIAQICVVEKKYNIWKTLPPSELMDSKLRVVFEQPLDTHQQQKEHAAQLPSSDTKATPSGHTALVWRHWSRFRRLPLQGITPQTTASLLCRVAMIALAALLVGLIFGKLF</sequence>
<feature type="domain" description="MSP" evidence="9">
    <location>
        <begin position="6"/>
        <end position="161"/>
    </location>
</feature>
<name>A0A9J2P4P9_ASCLU</name>
<organism evidence="10 11">
    <name type="scientific">Ascaris lumbricoides</name>
    <name type="common">Giant roundworm</name>
    <dbReference type="NCBI Taxonomy" id="6252"/>
    <lineage>
        <taxon>Eukaryota</taxon>
        <taxon>Metazoa</taxon>
        <taxon>Ecdysozoa</taxon>
        <taxon>Nematoda</taxon>
        <taxon>Chromadorea</taxon>
        <taxon>Rhabditida</taxon>
        <taxon>Spirurina</taxon>
        <taxon>Ascaridomorpha</taxon>
        <taxon>Ascaridoidea</taxon>
        <taxon>Ascarididae</taxon>
        <taxon>Ascaris</taxon>
    </lineage>
</organism>
<reference evidence="11" key="1">
    <citation type="submission" date="2023-03" db="UniProtKB">
        <authorList>
            <consortium name="WormBaseParasite"/>
        </authorList>
    </citation>
    <scope>IDENTIFICATION</scope>
</reference>
<dbReference type="InterPro" id="IPR008962">
    <property type="entry name" value="PapD-like_sf"/>
</dbReference>
<dbReference type="PANTHER" id="PTHR10809:SF6">
    <property type="entry name" value="AT11025P-RELATED"/>
    <property type="match status" value="1"/>
</dbReference>
<dbReference type="InterPro" id="IPR013783">
    <property type="entry name" value="Ig-like_fold"/>
</dbReference>
<feature type="transmembrane region" description="Helical" evidence="7">
    <location>
        <begin position="216"/>
        <end position="235"/>
    </location>
</feature>
<dbReference type="Pfam" id="PF00635">
    <property type="entry name" value="Motile_Sperm"/>
    <property type="match status" value="1"/>
</dbReference>
<feature type="signal peptide" evidence="8">
    <location>
        <begin position="1"/>
        <end position="31"/>
    </location>
</feature>
<dbReference type="GO" id="GO:0033149">
    <property type="term" value="F:FFAT motif binding"/>
    <property type="evidence" value="ECO:0007669"/>
    <property type="project" value="TreeGrafter"/>
</dbReference>
<proteinExistence type="inferred from homology"/>
<protein>
    <recommendedName>
        <fullName evidence="6">Major sperm protein</fullName>
    </recommendedName>
</protein>
<evidence type="ECO:0000256" key="4">
    <source>
        <dbReference type="ARBA" id="ARBA00022989"/>
    </source>
</evidence>
<dbReference type="Gene3D" id="2.60.40.10">
    <property type="entry name" value="Immunoglobulins"/>
    <property type="match status" value="1"/>
</dbReference>
<keyword evidence="6" id="KW-0963">Cytoplasm</keyword>
<evidence type="ECO:0000256" key="1">
    <source>
        <dbReference type="ARBA" id="ARBA00004211"/>
    </source>
</evidence>
<dbReference type="InterPro" id="IPR000535">
    <property type="entry name" value="MSP_dom"/>
</dbReference>
<keyword evidence="10" id="KW-1185">Reference proteome</keyword>
<evidence type="ECO:0000313" key="10">
    <source>
        <dbReference type="Proteomes" id="UP000036681"/>
    </source>
</evidence>
<dbReference type="AlphaFoldDB" id="A0A9J2P4P9"/>
<comment type="function">
    <text evidence="6">Central component in molecular interactions underlying sperm crawling. Forms an extensive filament system that extends from sperm villipoda, along the leading edge of the pseudopod.</text>
</comment>
<dbReference type="InterPro" id="IPR016763">
    <property type="entry name" value="VAP"/>
</dbReference>
<keyword evidence="5 7" id="KW-0472">Membrane</keyword>
<evidence type="ECO:0000256" key="8">
    <source>
        <dbReference type="SAM" id="SignalP"/>
    </source>
</evidence>
<evidence type="ECO:0000256" key="5">
    <source>
        <dbReference type="ARBA" id="ARBA00023136"/>
    </source>
</evidence>
<dbReference type="PANTHER" id="PTHR10809">
    <property type="entry name" value="VESICLE-ASSOCIATED MEMBRANE PROTEIN-ASSOCIATED PROTEIN"/>
    <property type="match status" value="1"/>
</dbReference>
<dbReference type="SUPFAM" id="SSF49354">
    <property type="entry name" value="PapD-like"/>
    <property type="match status" value="1"/>
</dbReference>
<evidence type="ECO:0000256" key="6">
    <source>
        <dbReference type="RuleBase" id="RU003425"/>
    </source>
</evidence>
<dbReference type="GO" id="GO:0005886">
    <property type="term" value="C:plasma membrane"/>
    <property type="evidence" value="ECO:0007669"/>
    <property type="project" value="TreeGrafter"/>
</dbReference>
<dbReference type="GO" id="GO:0090158">
    <property type="term" value="P:endoplasmic reticulum membrane organization"/>
    <property type="evidence" value="ECO:0007669"/>
    <property type="project" value="TreeGrafter"/>
</dbReference>
<dbReference type="PROSITE" id="PS50202">
    <property type="entry name" value="MSP"/>
    <property type="match status" value="1"/>
</dbReference>
<keyword evidence="3 7" id="KW-0812">Transmembrane</keyword>
<keyword evidence="4 7" id="KW-1133">Transmembrane helix</keyword>
<comment type="similarity">
    <text evidence="2">Belongs to the VAMP-associated protein (VAP) (TC 9.B.17) family.</text>
</comment>
<feature type="chain" id="PRO_5039945146" description="Major sperm protein" evidence="8">
    <location>
        <begin position="32"/>
        <end position="238"/>
    </location>
</feature>
<comment type="subcellular location">
    <subcellularLocation>
        <location evidence="1">Membrane</location>
        <topology evidence="1">Single-pass type IV membrane protein</topology>
    </subcellularLocation>
</comment>
<evidence type="ECO:0000256" key="2">
    <source>
        <dbReference type="ARBA" id="ARBA00008932"/>
    </source>
</evidence>
<evidence type="ECO:0000256" key="3">
    <source>
        <dbReference type="ARBA" id="ARBA00022692"/>
    </source>
</evidence>
<accession>A0A9J2P4P9</accession>